<keyword evidence="3" id="KW-0808">Transferase</keyword>
<dbReference type="InterPro" id="IPR007197">
    <property type="entry name" value="rSAM"/>
</dbReference>
<dbReference type="InterPro" id="IPR023404">
    <property type="entry name" value="rSAM_horseshoe"/>
</dbReference>
<dbReference type="GO" id="GO:0003824">
    <property type="term" value="F:catalytic activity"/>
    <property type="evidence" value="ECO:0007669"/>
    <property type="project" value="InterPro"/>
</dbReference>
<feature type="domain" description="Radical SAM core" evidence="9">
    <location>
        <begin position="189"/>
        <end position="408"/>
    </location>
</feature>
<dbReference type="EMBL" id="PFAP01000023">
    <property type="protein sequence ID" value="PIR94019.1"/>
    <property type="molecule type" value="Genomic_DNA"/>
</dbReference>
<dbReference type="GO" id="GO:0051539">
    <property type="term" value="F:4 iron, 4 sulfur cluster binding"/>
    <property type="evidence" value="ECO:0007669"/>
    <property type="project" value="UniProtKB-KW"/>
</dbReference>
<organism evidence="10 11">
    <name type="scientific">Candidatus Falkowbacteria bacterium CG10_big_fil_rev_8_21_14_0_10_39_11</name>
    <dbReference type="NCBI Taxonomy" id="1974565"/>
    <lineage>
        <taxon>Bacteria</taxon>
        <taxon>Candidatus Falkowiibacteriota</taxon>
    </lineage>
</organism>
<dbReference type="Gene3D" id="3.40.50.280">
    <property type="entry name" value="Cobalamin-binding domain"/>
    <property type="match status" value="1"/>
</dbReference>
<feature type="domain" description="B12-binding" evidence="8">
    <location>
        <begin position="2"/>
        <end position="141"/>
    </location>
</feature>
<proteinExistence type="predicted"/>
<dbReference type="Pfam" id="PF02310">
    <property type="entry name" value="B12-binding"/>
    <property type="match status" value="1"/>
</dbReference>
<dbReference type="SFLD" id="SFLDG01082">
    <property type="entry name" value="B12-binding_domain_containing"/>
    <property type="match status" value="1"/>
</dbReference>
<evidence type="ECO:0000259" key="9">
    <source>
        <dbReference type="PROSITE" id="PS51918"/>
    </source>
</evidence>
<dbReference type="PROSITE" id="PS51918">
    <property type="entry name" value="RADICAL_SAM"/>
    <property type="match status" value="1"/>
</dbReference>
<dbReference type="InterPro" id="IPR058240">
    <property type="entry name" value="rSAM_sf"/>
</dbReference>
<reference evidence="11" key="1">
    <citation type="submission" date="2017-09" db="EMBL/GenBank/DDBJ databases">
        <title>Depth-based differentiation of microbial function through sediment-hosted aquifers and enrichment of novel symbionts in the deep terrestrial subsurface.</title>
        <authorList>
            <person name="Probst A.J."/>
            <person name="Ladd B."/>
            <person name="Jarett J.K."/>
            <person name="Geller-Mcgrath D.E."/>
            <person name="Sieber C.M.K."/>
            <person name="Emerson J.B."/>
            <person name="Anantharaman K."/>
            <person name="Thomas B.C."/>
            <person name="Malmstrom R."/>
            <person name="Stieglmeier M."/>
            <person name="Klingl A."/>
            <person name="Woyke T."/>
            <person name="Ryan C.M."/>
            <person name="Banfield J.F."/>
        </authorList>
    </citation>
    <scope>NUCLEOTIDE SEQUENCE [LARGE SCALE GENOMIC DNA]</scope>
</reference>
<evidence type="ECO:0000256" key="2">
    <source>
        <dbReference type="ARBA" id="ARBA00022603"/>
    </source>
</evidence>
<sequence length="408" mass="46232">MKVLLIQPTNHYDGHSRSAAFFPIGMGYIAGALIEAGHEVEIFDINAYDIGKDEVLEKLVNMKFDMVGISTMSTQYNYVKWLTFELKKINSETKIILGWVLASYNYNEVLHNTDVDVCVVGEGELTVKELLANINDYENVSGIAFKRGDEIVVNKSREYISDLKNTPSVPYHLFPVDLYIDTINVIGVKGKRRTINISTGRGCPFNCRFCSKSFSGVRLRSIDDVISEIKMLKEKYQIEGVFFTDECLVISRQRVVELCEKIKPLNVEWSCQGRVNLVDRELLLMMKDSGCRAVGYGVESGSQKILREMNKNTLVKQAIEAIKMTEEVGLEPIIQMMFGYPGEDRYTLQETVDFFTAIDHPGTELCPTTPLPGTYLWTWCKEKGLITDEAVVLEQLDGGYMRMQRALP</sequence>
<dbReference type="InterPro" id="IPR051198">
    <property type="entry name" value="BchE-like"/>
</dbReference>
<keyword evidence="5" id="KW-0479">Metal-binding</keyword>
<keyword evidence="6" id="KW-0408">Iron</keyword>
<dbReference type="SMART" id="SM00729">
    <property type="entry name" value="Elp3"/>
    <property type="match status" value="1"/>
</dbReference>
<evidence type="ECO:0000313" key="11">
    <source>
        <dbReference type="Proteomes" id="UP000229901"/>
    </source>
</evidence>
<dbReference type="PROSITE" id="PS51332">
    <property type="entry name" value="B12_BINDING"/>
    <property type="match status" value="1"/>
</dbReference>
<evidence type="ECO:0000256" key="4">
    <source>
        <dbReference type="ARBA" id="ARBA00022691"/>
    </source>
</evidence>
<gene>
    <name evidence="10" type="ORF">COT97_03575</name>
</gene>
<evidence type="ECO:0000256" key="1">
    <source>
        <dbReference type="ARBA" id="ARBA00001966"/>
    </source>
</evidence>
<dbReference type="PANTHER" id="PTHR43409:SF7">
    <property type="entry name" value="BLL1977 PROTEIN"/>
    <property type="match status" value="1"/>
</dbReference>
<dbReference type="GO" id="GO:0046872">
    <property type="term" value="F:metal ion binding"/>
    <property type="evidence" value="ECO:0007669"/>
    <property type="project" value="UniProtKB-KW"/>
</dbReference>
<dbReference type="GO" id="GO:0031419">
    <property type="term" value="F:cobalamin binding"/>
    <property type="evidence" value="ECO:0007669"/>
    <property type="project" value="InterPro"/>
</dbReference>
<dbReference type="PANTHER" id="PTHR43409">
    <property type="entry name" value="ANAEROBIC MAGNESIUM-PROTOPORPHYRIN IX MONOMETHYL ESTER CYCLASE-RELATED"/>
    <property type="match status" value="1"/>
</dbReference>
<dbReference type="InterPro" id="IPR006638">
    <property type="entry name" value="Elp3/MiaA/NifB-like_rSAM"/>
</dbReference>
<keyword evidence="7" id="KW-0411">Iron-sulfur</keyword>
<dbReference type="InterPro" id="IPR036724">
    <property type="entry name" value="Cobalamin-bd_sf"/>
</dbReference>
<dbReference type="SFLD" id="SFLDS00029">
    <property type="entry name" value="Radical_SAM"/>
    <property type="match status" value="1"/>
</dbReference>
<evidence type="ECO:0000256" key="5">
    <source>
        <dbReference type="ARBA" id="ARBA00022723"/>
    </source>
</evidence>
<evidence type="ECO:0000259" key="8">
    <source>
        <dbReference type="PROSITE" id="PS51332"/>
    </source>
</evidence>
<evidence type="ECO:0000256" key="3">
    <source>
        <dbReference type="ARBA" id="ARBA00022679"/>
    </source>
</evidence>
<dbReference type="InterPro" id="IPR034466">
    <property type="entry name" value="Methyltransferase_Class_B"/>
</dbReference>
<dbReference type="SUPFAM" id="SSF52242">
    <property type="entry name" value="Cobalamin (vitamin B12)-binding domain"/>
    <property type="match status" value="1"/>
</dbReference>
<dbReference type="SFLD" id="SFLDG01123">
    <property type="entry name" value="methyltransferase_(Class_B)"/>
    <property type="match status" value="1"/>
</dbReference>
<dbReference type="CDD" id="cd02068">
    <property type="entry name" value="radical_SAM_B12_BD"/>
    <property type="match status" value="1"/>
</dbReference>
<evidence type="ECO:0000256" key="7">
    <source>
        <dbReference type="ARBA" id="ARBA00023014"/>
    </source>
</evidence>
<evidence type="ECO:0000313" key="10">
    <source>
        <dbReference type="EMBL" id="PIR94019.1"/>
    </source>
</evidence>
<dbReference type="AlphaFoldDB" id="A0A2H0V6H3"/>
<dbReference type="InterPro" id="IPR006158">
    <property type="entry name" value="Cobalamin-bd"/>
</dbReference>
<dbReference type="Gene3D" id="3.80.30.20">
    <property type="entry name" value="tm_1862 like domain"/>
    <property type="match status" value="1"/>
</dbReference>
<protein>
    <submittedName>
        <fullName evidence="10">Uncharacterized protein</fullName>
    </submittedName>
</protein>
<dbReference type="Proteomes" id="UP000229901">
    <property type="component" value="Unassembled WGS sequence"/>
</dbReference>
<keyword evidence="2" id="KW-0489">Methyltransferase</keyword>
<dbReference type="SUPFAM" id="SSF102114">
    <property type="entry name" value="Radical SAM enzymes"/>
    <property type="match status" value="1"/>
</dbReference>
<evidence type="ECO:0000256" key="6">
    <source>
        <dbReference type="ARBA" id="ARBA00023004"/>
    </source>
</evidence>
<dbReference type="Pfam" id="PF04055">
    <property type="entry name" value="Radical_SAM"/>
    <property type="match status" value="1"/>
</dbReference>
<comment type="cofactor">
    <cofactor evidence="1">
        <name>[4Fe-4S] cluster</name>
        <dbReference type="ChEBI" id="CHEBI:49883"/>
    </cofactor>
</comment>
<keyword evidence="4" id="KW-0949">S-adenosyl-L-methionine</keyword>
<name>A0A2H0V6H3_9BACT</name>
<dbReference type="CDD" id="cd01335">
    <property type="entry name" value="Radical_SAM"/>
    <property type="match status" value="1"/>
</dbReference>
<comment type="caution">
    <text evidence="10">The sequence shown here is derived from an EMBL/GenBank/DDBJ whole genome shotgun (WGS) entry which is preliminary data.</text>
</comment>
<accession>A0A2H0V6H3</accession>